<evidence type="ECO:0000313" key="2">
    <source>
        <dbReference type="EMBL" id="KAL1564495.1"/>
    </source>
</evidence>
<keyword evidence="3" id="KW-1185">Reference proteome</keyword>
<reference evidence="2 3" key="1">
    <citation type="submission" date="2024-06" db="EMBL/GenBank/DDBJ databases">
        <title>A chromosome level genome sequence of Diviner's sage (Salvia divinorum).</title>
        <authorList>
            <person name="Ford S.A."/>
            <person name="Ro D.-K."/>
            <person name="Ness R.W."/>
            <person name="Phillips M.A."/>
        </authorList>
    </citation>
    <scope>NUCLEOTIDE SEQUENCE [LARGE SCALE GENOMIC DNA]</scope>
    <source>
        <strain evidence="2">SAF-2024a</strain>
        <tissue evidence="2">Leaf</tissue>
    </source>
</reference>
<protein>
    <submittedName>
        <fullName evidence="2">Uncharacterized protein</fullName>
    </submittedName>
</protein>
<comment type="caution">
    <text evidence="2">The sequence shown here is derived from an EMBL/GenBank/DDBJ whole genome shotgun (WGS) entry which is preliminary data.</text>
</comment>
<gene>
    <name evidence="2" type="ORF">AAHA92_06825</name>
</gene>
<dbReference type="EMBL" id="JBEAFC010000003">
    <property type="protein sequence ID" value="KAL1564495.1"/>
    <property type="molecule type" value="Genomic_DNA"/>
</dbReference>
<sequence length="219" mass="24928">MTELYLLWCIKQNKKVHLGFWTAYQCHLITTHPARNLSIGHIMGAFVRNNVVVIETEGLTPMFMVDPHGLFDISFFTRINIVYMREGVPHFYTMEEAAIPAGMVNAGQTAQVEHRTTELEKAMETLVEENRETRSKVEWLAEVMENFMAKLMKESPVRGAEASTRADLKTKPPTPKEDTGKEPHETEKDAKEDPDNVSAKEPEEATTPSSAPRRSQRKR</sequence>
<name>A0ABD1I6Z3_SALDI</name>
<dbReference type="Proteomes" id="UP001567538">
    <property type="component" value="Unassembled WGS sequence"/>
</dbReference>
<dbReference type="AlphaFoldDB" id="A0ABD1I6Z3"/>
<proteinExistence type="predicted"/>
<evidence type="ECO:0000313" key="3">
    <source>
        <dbReference type="Proteomes" id="UP001567538"/>
    </source>
</evidence>
<organism evidence="2 3">
    <name type="scientific">Salvia divinorum</name>
    <name type="common">Maria pastora</name>
    <name type="synonym">Diviner's sage</name>
    <dbReference type="NCBI Taxonomy" id="28513"/>
    <lineage>
        <taxon>Eukaryota</taxon>
        <taxon>Viridiplantae</taxon>
        <taxon>Streptophyta</taxon>
        <taxon>Embryophyta</taxon>
        <taxon>Tracheophyta</taxon>
        <taxon>Spermatophyta</taxon>
        <taxon>Magnoliopsida</taxon>
        <taxon>eudicotyledons</taxon>
        <taxon>Gunneridae</taxon>
        <taxon>Pentapetalae</taxon>
        <taxon>asterids</taxon>
        <taxon>lamiids</taxon>
        <taxon>Lamiales</taxon>
        <taxon>Lamiaceae</taxon>
        <taxon>Nepetoideae</taxon>
        <taxon>Mentheae</taxon>
        <taxon>Salviinae</taxon>
        <taxon>Salvia</taxon>
        <taxon>Salvia subgen. Calosphace</taxon>
    </lineage>
</organism>
<accession>A0ABD1I6Z3</accession>
<feature type="compositionally biased region" description="Basic and acidic residues" evidence="1">
    <location>
        <begin position="164"/>
        <end position="203"/>
    </location>
</feature>
<feature type="region of interest" description="Disordered" evidence="1">
    <location>
        <begin position="155"/>
        <end position="219"/>
    </location>
</feature>
<evidence type="ECO:0000256" key="1">
    <source>
        <dbReference type="SAM" id="MobiDB-lite"/>
    </source>
</evidence>